<evidence type="ECO:0000256" key="3">
    <source>
        <dbReference type="ARBA" id="ARBA00023098"/>
    </source>
</evidence>
<dbReference type="AlphaFoldDB" id="A0A6C0AIB8"/>
<feature type="domain" description="PNPLA" evidence="4">
    <location>
        <begin position="8"/>
        <end position="188"/>
    </location>
</feature>
<protein>
    <recommendedName>
        <fullName evidence="4">PNPLA domain-containing protein</fullName>
    </recommendedName>
</protein>
<accession>A0A6C0AIB8</accession>
<dbReference type="InterPro" id="IPR016035">
    <property type="entry name" value="Acyl_Trfase/lysoPLipase"/>
</dbReference>
<keyword evidence="2" id="KW-0442">Lipid degradation</keyword>
<dbReference type="Pfam" id="PF01734">
    <property type="entry name" value="Patatin"/>
    <property type="match status" value="1"/>
</dbReference>
<keyword evidence="3" id="KW-0443">Lipid metabolism</keyword>
<dbReference type="Gene3D" id="3.40.1090.10">
    <property type="entry name" value="Cytosolic phospholipase A2 catalytic domain"/>
    <property type="match status" value="2"/>
</dbReference>
<dbReference type="InterPro" id="IPR002641">
    <property type="entry name" value="PNPLA_dom"/>
</dbReference>
<keyword evidence="1" id="KW-0378">Hydrolase</keyword>
<dbReference type="SUPFAM" id="SSF52151">
    <property type="entry name" value="FabD/lysophospholipase-like"/>
    <property type="match status" value="1"/>
</dbReference>
<dbReference type="GO" id="GO:0016787">
    <property type="term" value="F:hydrolase activity"/>
    <property type="evidence" value="ECO:0007669"/>
    <property type="project" value="UniProtKB-KW"/>
</dbReference>
<organism evidence="5">
    <name type="scientific">viral metagenome</name>
    <dbReference type="NCBI Taxonomy" id="1070528"/>
    <lineage>
        <taxon>unclassified sequences</taxon>
        <taxon>metagenomes</taxon>
        <taxon>organismal metagenomes</taxon>
    </lineage>
</organism>
<dbReference type="PROSITE" id="PS51635">
    <property type="entry name" value="PNPLA"/>
    <property type="match status" value="1"/>
</dbReference>
<name>A0A6C0AIB8_9ZZZZ</name>
<sequence length="284" mass="31297">MSSPFRTLGLGGGGMKGILFVGALLELSKTQDLVFPDGVYGVSVGSIVGAYIAFGLTLDAESLNEAFQISKFVPDLDFAQLPQSLTLKGVFSMDTFEKSIIDLFLSKGVDIRTKKIGDALMPLYIAASNLTKGKPTIFSKDVPLLEALKCSCCIPGVFRPQIMYGQVFVDGDLFVPSIDYFIPTSDHVLCLSLKLKMIENNFEPEKIEDMSPLTYIHDVYTLVTLNFFRQVRKQCTLSLAYPNLRSFSNISDFSIPHILETAGADLRRFLCAKSILQESTKIAD</sequence>
<evidence type="ECO:0000256" key="2">
    <source>
        <dbReference type="ARBA" id="ARBA00022963"/>
    </source>
</evidence>
<evidence type="ECO:0000313" key="5">
    <source>
        <dbReference type="EMBL" id="QHS79519.1"/>
    </source>
</evidence>
<dbReference type="EMBL" id="MN740645">
    <property type="protein sequence ID" value="QHS79519.1"/>
    <property type="molecule type" value="Genomic_DNA"/>
</dbReference>
<evidence type="ECO:0000259" key="4">
    <source>
        <dbReference type="PROSITE" id="PS51635"/>
    </source>
</evidence>
<dbReference type="PANTHER" id="PTHR14226:SF29">
    <property type="entry name" value="NEUROPATHY TARGET ESTERASE SWS"/>
    <property type="match status" value="1"/>
</dbReference>
<dbReference type="InterPro" id="IPR050301">
    <property type="entry name" value="NTE"/>
</dbReference>
<dbReference type="PANTHER" id="PTHR14226">
    <property type="entry name" value="NEUROPATHY TARGET ESTERASE/SWISS CHEESE D.MELANOGASTER"/>
    <property type="match status" value="1"/>
</dbReference>
<reference evidence="5" key="1">
    <citation type="journal article" date="2020" name="Nature">
        <title>Giant virus diversity and host interactions through global metagenomics.</title>
        <authorList>
            <person name="Schulz F."/>
            <person name="Roux S."/>
            <person name="Paez-Espino D."/>
            <person name="Jungbluth S."/>
            <person name="Walsh D.A."/>
            <person name="Denef V.J."/>
            <person name="McMahon K.D."/>
            <person name="Konstantinidis K.T."/>
            <person name="Eloe-Fadrosh E.A."/>
            <person name="Kyrpides N.C."/>
            <person name="Woyke T."/>
        </authorList>
    </citation>
    <scope>NUCLEOTIDE SEQUENCE</scope>
    <source>
        <strain evidence="5">GVMAG-S-1035237-23</strain>
    </source>
</reference>
<evidence type="ECO:0000256" key="1">
    <source>
        <dbReference type="ARBA" id="ARBA00022801"/>
    </source>
</evidence>
<dbReference type="GO" id="GO:0016042">
    <property type="term" value="P:lipid catabolic process"/>
    <property type="evidence" value="ECO:0007669"/>
    <property type="project" value="UniProtKB-KW"/>
</dbReference>
<proteinExistence type="predicted"/>